<feature type="domain" description="DUF2147" evidence="1">
    <location>
        <begin position="24"/>
        <end position="125"/>
    </location>
</feature>
<reference evidence="3 5" key="2">
    <citation type="submission" date="2015-09" db="EMBL/GenBank/DDBJ databases">
        <authorList>
            <consortium name="Swine Surveillance"/>
        </authorList>
    </citation>
    <scope>NUCLEOTIDE SEQUENCE [LARGE SCALE GENOMIC DNA]</scope>
    <source>
        <strain evidence="3 5">5120</strain>
    </source>
</reference>
<dbReference type="Proteomes" id="UP000051887">
    <property type="component" value="Unassembled WGS sequence"/>
</dbReference>
<evidence type="ECO:0000313" key="2">
    <source>
        <dbReference type="EMBL" id="CUH69644.1"/>
    </source>
</evidence>
<protein>
    <recommendedName>
        <fullName evidence="1">DUF2147 domain-containing protein</fullName>
    </recommendedName>
</protein>
<dbReference type="OrthoDB" id="9811671at2"/>
<organism evidence="3 5">
    <name type="scientific">Thalassovita autumnalis</name>
    <dbReference type="NCBI Taxonomy" id="2072972"/>
    <lineage>
        <taxon>Bacteria</taxon>
        <taxon>Pseudomonadati</taxon>
        <taxon>Pseudomonadota</taxon>
        <taxon>Alphaproteobacteria</taxon>
        <taxon>Rhodobacterales</taxon>
        <taxon>Roseobacteraceae</taxon>
        <taxon>Thalassovita</taxon>
    </lineage>
</organism>
<dbReference type="EMBL" id="CYSC01000035">
    <property type="protein sequence ID" value="CUH73047.1"/>
    <property type="molecule type" value="Genomic_DNA"/>
</dbReference>
<reference evidence="2 4" key="1">
    <citation type="submission" date="2015-09" db="EMBL/GenBank/DDBJ databases">
        <authorList>
            <person name="Rodrigo-Torres L."/>
            <person name="Arahal D.R."/>
        </authorList>
    </citation>
    <scope>NUCLEOTIDE SEQUENCE [LARGE SCALE GENOMIC DNA]</scope>
    <source>
        <strain evidence="2 4">CECT 5118</strain>
    </source>
</reference>
<dbReference type="AlphaFoldDB" id="A0A0P1FW00"/>
<dbReference type="EMBL" id="CYSB01000040">
    <property type="protein sequence ID" value="CUH69644.1"/>
    <property type="molecule type" value="Genomic_DNA"/>
</dbReference>
<name>A0A0P1FW00_9RHOB</name>
<accession>A0A0P1FW00</accession>
<dbReference type="Pfam" id="PF09917">
    <property type="entry name" value="DUF2147"/>
    <property type="match status" value="1"/>
</dbReference>
<sequence length="127" mass="14161">MLRFFLIVFLMMWPQLVAADPLMGLWLTPADGKGQVAHVKVRACGQGYCGKIVEVRAKAGNAIDHKNLGKDLFWDMRPQGDGAYAGVGWVPLLNLKIRGEAQVSGDRLTFSGCSKVMCRKQVWKRLR</sequence>
<evidence type="ECO:0000313" key="3">
    <source>
        <dbReference type="EMBL" id="CUH73047.1"/>
    </source>
</evidence>
<dbReference type="InterPro" id="IPR019223">
    <property type="entry name" value="DUF2147"/>
</dbReference>
<evidence type="ECO:0000259" key="1">
    <source>
        <dbReference type="Pfam" id="PF09917"/>
    </source>
</evidence>
<proteinExistence type="predicted"/>
<dbReference type="RefSeq" id="WP_058244203.1">
    <property type="nucleotide sequence ID" value="NZ_CYSB01000040.1"/>
</dbReference>
<evidence type="ECO:0000313" key="5">
    <source>
        <dbReference type="Proteomes" id="UP000051887"/>
    </source>
</evidence>
<keyword evidence="4" id="KW-1185">Reference proteome</keyword>
<evidence type="ECO:0000313" key="4">
    <source>
        <dbReference type="Proteomes" id="UP000051086"/>
    </source>
</evidence>
<dbReference type="Gene3D" id="2.40.128.520">
    <property type="match status" value="1"/>
</dbReference>
<dbReference type="Proteomes" id="UP000051086">
    <property type="component" value="Unassembled WGS sequence"/>
</dbReference>
<gene>
    <name evidence="2" type="ORF">TL5118_03613</name>
    <name evidence="3" type="ORF">TL5120_02853</name>
</gene>